<keyword evidence="1" id="KW-1133">Transmembrane helix</keyword>
<evidence type="ECO:0000313" key="3">
    <source>
        <dbReference type="Proteomes" id="UP000053342"/>
    </source>
</evidence>
<keyword evidence="1" id="KW-0812">Transmembrane</keyword>
<evidence type="ECO:0000313" key="2">
    <source>
        <dbReference type="EMBL" id="KIW43945.1"/>
    </source>
</evidence>
<dbReference type="VEuPathDB" id="FungiDB:PV06_04991"/>
<dbReference type="EMBL" id="KN847335">
    <property type="protein sequence ID" value="KIW43945.1"/>
    <property type="molecule type" value="Genomic_DNA"/>
</dbReference>
<dbReference type="AlphaFoldDB" id="A0A0D2DNB7"/>
<dbReference type="HOGENOM" id="CLU_1539868_0_0_1"/>
<dbReference type="GeneID" id="27357065"/>
<dbReference type="OrthoDB" id="10263071at2759"/>
<proteinExistence type="predicted"/>
<dbReference type="Proteomes" id="UP000053342">
    <property type="component" value="Unassembled WGS sequence"/>
</dbReference>
<organism evidence="2 3">
    <name type="scientific">Exophiala oligosperma</name>
    <dbReference type="NCBI Taxonomy" id="215243"/>
    <lineage>
        <taxon>Eukaryota</taxon>
        <taxon>Fungi</taxon>
        <taxon>Dikarya</taxon>
        <taxon>Ascomycota</taxon>
        <taxon>Pezizomycotina</taxon>
        <taxon>Eurotiomycetes</taxon>
        <taxon>Chaetothyriomycetidae</taxon>
        <taxon>Chaetothyriales</taxon>
        <taxon>Herpotrichiellaceae</taxon>
        <taxon>Exophiala</taxon>
    </lineage>
</organism>
<keyword evidence="1" id="KW-0472">Membrane</keyword>
<evidence type="ECO:0000256" key="1">
    <source>
        <dbReference type="SAM" id="Phobius"/>
    </source>
</evidence>
<dbReference type="RefSeq" id="XP_016264161.1">
    <property type="nucleotide sequence ID" value="XM_016405955.1"/>
</dbReference>
<name>A0A0D2DNB7_9EURO</name>
<feature type="transmembrane region" description="Helical" evidence="1">
    <location>
        <begin position="142"/>
        <end position="166"/>
    </location>
</feature>
<sequence>MLRQAFGVRQGRTLQRVTRFTQNVSPFCMSKTRTFQTTTCLLHDGGNDTGSVPQSTTSLDDKLDYFNKELTAMKSEMKRFAESLDTKESISNLKLARLESEMMHLNKNLTTQMTSFCEKISAKISVLDANMESRLDKFESRFLFRIVFVAVSVAVAVGGTVAATLLRSLNSTTQTPTTQAPQDKHV</sequence>
<gene>
    <name evidence="2" type="ORF">PV06_04991</name>
</gene>
<accession>A0A0D2DNB7</accession>
<reference evidence="2 3" key="1">
    <citation type="submission" date="2015-01" db="EMBL/GenBank/DDBJ databases">
        <title>The Genome Sequence of Exophiala oligosperma CBS72588.</title>
        <authorList>
            <consortium name="The Broad Institute Genomics Platform"/>
            <person name="Cuomo C."/>
            <person name="de Hoog S."/>
            <person name="Gorbushina A."/>
            <person name="Stielow B."/>
            <person name="Teixiera M."/>
            <person name="Abouelleil A."/>
            <person name="Chapman S.B."/>
            <person name="Priest M."/>
            <person name="Young S.K."/>
            <person name="Wortman J."/>
            <person name="Nusbaum C."/>
            <person name="Birren B."/>
        </authorList>
    </citation>
    <scope>NUCLEOTIDE SEQUENCE [LARGE SCALE GENOMIC DNA]</scope>
    <source>
        <strain evidence="2 3">CBS 72588</strain>
    </source>
</reference>
<protein>
    <submittedName>
        <fullName evidence="2">Uncharacterized protein</fullName>
    </submittedName>
</protein>
<keyword evidence="3" id="KW-1185">Reference proteome</keyword>